<evidence type="ECO:0000256" key="2">
    <source>
        <dbReference type="ARBA" id="ARBA00022737"/>
    </source>
</evidence>
<dbReference type="Proteomes" id="UP000037432">
    <property type="component" value="Unassembled WGS sequence"/>
</dbReference>
<protein>
    <submittedName>
        <fullName evidence="7">Phospholipase D</fullName>
    </submittedName>
</protein>
<evidence type="ECO:0000256" key="5">
    <source>
        <dbReference type="SAM" id="MobiDB-lite"/>
    </source>
</evidence>
<reference evidence="7 8" key="1">
    <citation type="submission" date="2015-06" db="EMBL/GenBank/DDBJ databases">
        <authorList>
            <person name="Ju K.-S."/>
            <person name="Doroghazi J.R."/>
            <person name="Metcalf W.W."/>
        </authorList>
    </citation>
    <scope>NUCLEOTIDE SEQUENCE [LARGE SCALE GENOMIC DNA]</scope>
    <source>
        <strain evidence="7 8">NRRL 3414</strain>
    </source>
</reference>
<keyword evidence="4" id="KW-0443">Lipid metabolism</keyword>
<gene>
    <name evidence="7" type="ORF">ACM01_04585</name>
</gene>
<dbReference type="Pfam" id="PF13091">
    <property type="entry name" value="PLDc_2"/>
    <property type="match status" value="1"/>
</dbReference>
<proteinExistence type="predicted"/>
<dbReference type="PANTHER" id="PTHR18896:SF76">
    <property type="entry name" value="PHOSPHOLIPASE"/>
    <property type="match status" value="1"/>
</dbReference>
<keyword evidence="3" id="KW-0378">Hydrolase</keyword>
<comment type="catalytic activity">
    <reaction evidence="1">
        <text>a 1,2-diacyl-sn-glycero-3-phosphocholine + H2O = a 1,2-diacyl-sn-glycero-3-phosphate + choline + H(+)</text>
        <dbReference type="Rhea" id="RHEA:14445"/>
        <dbReference type="ChEBI" id="CHEBI:15354"/>
        <dbReference type="ChEBI" id="CHEBI:15377"/>
        <dbReference type="ChEBI" id="CHEBI:15378"/>
        <dbReference type="ChEBI" id="CHEBI:57643"/>
        <dbReference type="ChEBI" id="CHEBI:58608"/>
        <dbReference type="EC" id="3.1.4.4"/>
    </reaction>
</comment>
<dbReference type="SUPFAM" id="SSF56024">
    <property type="entry name" value="Phospholipase D/nuclease"/>
    <property type="match status" value="2"/>
</dbReference>
<accession>A0A0J7ZKN6</accession>
<evidence type="ECO:0000313" key="7">
    <source>
        <dbReference type="EMBL" id="KMS76474.1"/>
    </source>
</evidence>
<feature type="region of interest" description="Disordered" evidence="5">
    <location>
        <begin position="238"/>
        <end position="259"/>
    </location>
</feature>
<organism evidence="7 8">
    <name type="scientific">Streptomyces viridochromogenes</name>
    <dbReference type="NCBI Taxonomy" id="1938"/>
    <lineage>
        <taxon>Bacteria</taxon>
        <taxon>Bacillati</taxon>
        <taxon>Actinomycetota</taxon>
        <taxon>Actinomycetes</taxon>
        <taxon>Kitasatosporales</taxon>
        <taxon>Streptomycetaceae</taxon>
        <taxon>Streptomyces</taxon>
    </lineage>
</organism>
<dbReference type="GO" id="GO:0009395">
    <property type="term" value="P:phospholipid catabolic process"/>
    <property type="evidence" value="ECO:0007669"/>
    <property type="project" value="TreeGrafter"/>
</dbReference>
<dbReference type="SMART" id="SM00155">
    <property type="entry name" value="PLDc"/>
    <property type="match status" value="2"/>
</dbReference>
<evidence type="ECO:0000256" key="4">
    <source>
        <dbReference type="ARBA" id="ARBA00023098"/>
    </source>
</evidence>
<dbReference type="CDD" id="cd09105">
    <property type="entry name" value="PLDc_vPLD1_2_like_2"/>
    <property type="match status" value="1"/>
</dbReference>
<name>A0A0J7ZKN6_STRVR</name>
<dbReference type="RefSeq" id="WP_048579734.1">
    <property type="nucleotide sequence ID" value="NZ_LFNT01000003.1"/>
</dbReference>
<dbReference type="EMBL" id="LFNT01000003">
    <property type="protein sequence ID" value="KMS76474.1"/>
    <property type="molecule type" value="Genomic_DNA"/>
</dbReference>
<evidence type="ECO:0000256" key="1">
    <source>
        <dbReference type="ARBA" id="ARBA00000798"/>
    </source>
</evidence>
<dbReference type="InterPro" id="IPR025202">
    <property type="entry name" value="PLD-like_dom"/>
</dbReference>
<evidence type="ECO:0000313" key="8">
    <source>
        <dbReference type="Proteomes" id="UP000037432"/>
    </source>
</evidence>
<dbReference type="InterPro" id="IPR015679">
    <property type="entry name" value="PLipase_D_fam"/>
</dbReference>
<dbReference type="PROSITE" id="PS50035">
    <property type="entry name" value="PLD"/>
    <property type="match status" value="1"/>
</dbReference>
<dbReference type="PATRIC" id="fig|1938.3.peg.4825"/>
<dbReference type="Gene3D" id="3.30.870.10">
    <property type="entry name" value="Endonuclease Chain A"/>
    <property type="match status" value="2"/>
</dbReference>
<dbReference type="PANTHER" id="PTHR18896">
    <property type="entry name" value="PHOSPHOLIPASE D"/>
    <property type="match status" value="1"/>
</dbReference>
<evidence type="ECO:0000256" key="3">
    <source>
        <dbReference type="ARBA" id="ARBA00022801"/>
    </source>
</evidence>
<dbReference type="GO" id="GO:0004630">
    <property type="term" value="F:phospholipase D activity"/>
    <property type="evidence" value="ECO:0007669"/>
    <property type="project" value="UniProtKB-EC"/>
</dbReference>
<dbReference type="OrthoDB" id="8828485at2"/>
<dbReference type="InterPro" id="IPR001736">
    <property type="entry name" value="PLipase_D/transphosphatidylase"/>
</dbReference>
<sequence length="542" mass="60135">MELTDWLLTPGERGNSATRLDSRRSDRAAWSHGNLVRPLIHGATYFPELLSAIRAQRPGDQLLFTDWRGDPDERLDGPGTEIGTVLGEAAARQVIVKGLLWRSHLDRFQFSEAENRHLGEAVEAGGGECLLDMRVRPGGSHHQKLVVLRHPDRPELDVAFVGGIDLCHNRHDDATHRGDQQSLPIAAAYGPHPPWHDIQLAIHGPAVGDIEACFRERWKDPAPLTRSPFVRLRELAHGEDTRADTLPPEAPDPEPCGTHTLQVLRTYPNRLLRGYDFAPDGERSIARGYRKALRRARALIYLEDQYLWSPHVVEAFAEALTANPGLRLIAVIPSVPEQDGRLTLPMNLVGRITALDSLRRAAGGRVAVYGLENHVGTPVYVHAKVCVIDDVWASVGSDNINLRSWTHDSELTCAVLDETTDPREPRDPGGLGDGARGFARNLRLELAHEHLDLGLDLEAPRTSRTPDSLCDPLTAFDAFAASAAALDDWHDNGHRGPRPPGRLRTYHPPSLSRTTKTLCTPLHRLLVDPDGRPFGLRRRNEY</sequence>
<dbReference type="AlphaFoldDB" id="A0A0J7ZKN6"/>
<evidence type="ECO:0000259" key="6">
    <source>
        <dbReference type="PROSITE" id="PS50035"/>
    </source>
</evidence>
<feature type="domain" description="PLD phosphodiesterase" evidence="6">
    <location>
        <begin position="377"/>
        <end position="404"/>
    </location>
</feature>
<comment type="caution">
    <text evidence="7">The sequence shown here is derived from an EMBL/GenBank/DDBJ whole genome shotgun (WGS) entry which is preliminary data.</text>
</comment>
<keyword evidence="2" id="KW-0677">Repeat</keyword>